<keyword evidence="2" id="KW-1185">Reference proteome</keyword>
<gene>
    <name evidence="1" type="ORF">M0R45_006039</name>
</gene>
<proteinExistence type="predicted"/>
<evidence type="ECO:0000313" key="2">
    <source>
        <dbReference type="Proteomes" id="UP001457282"/>
    </source>
</evidence>
<evidence type="ECO:0008006" key="3">
    <source>
        <dbReference type="Google" id="ProtNLM"/>
    </source>
</evidence>
<protein>
    <recommendedName>
        <fullName evidence="3">Reverse transcriptase</fullName>
    </recommendedName>
</protein>
<sequence length="135" mass="15686">MGNGLVVENESIIEQEVINFYKNLYSSNFDESWGLEGLDWHEISVEHAVWLERQFKLEELKRAVLECGKDKSPGPDGFSLTVVQRNWEVVKEDLFRVMEEFYSNRVINKVTNEPYICLIPKKTNSIKVLTSDQSV</sequence>
<reference evidence="1 2" key="1">
    <citation type="journal article" date="2023" name="G3 (Bethesda)">
        <title>A chromosome-length genome assembly and annotation of blackberry (Rubus argutus, cv. 'Hillquist').</title>
        <authorList>
            <person name="Bruna T."/>
            <person name="Aryal R."/>
            <person name="Dudchenko O."/>
            <person name="Sargent D.J."/>
            <person name="Mead D."/>
            <person name="Buti M."/>
            <person name="Cavallini A."/>
            <person name="Hytonen T."/>
            <person name="Andres J."/>
            <person name="Pham M."/>
            <person name="Weisz D."/>
            <person name="Mascagni F."/>
            <person name="Usai G."/>
            <person name="Natali L."/>
            <person name="Bassil N."/>
            <person name="Fernandez G.E."/>
            <person name="Lomsadze A."/>
            <person name="Armour M."/>
            <person name="Olukolu B."/>
            <person name="Poorten T."/>
            <person name="Britton C."/>
            <person name="Davik J."/>
            <person name="Ashrafi H."/>
            <person name="Aiden E.L."/>
            <person name="Borodovsky M."/>
            <person name="Worthington M."/>
        </authorList>
    </citation>
    <scope>NUCLEOTIDE SEQUENCE [LARGE SCALE GENOMIC DNA]</scope>
    <source>
        <strain evidence="1">PI 553951</strain>
    </source>
</reference>
<dbReference type="Proteomes" id="UP001457282">
    <property type="component" value="Unassembled WGS sequence"/>
</dbReference>
<dbReference type="EMBL" id="JBEDUW010000001">
    <property type="protein sequence ID" value="KAK9950554.1"/>
    <property type="molecule type" value="Genomic_DNA"/>
</dbReference>
<organism evidence="1 2">
    <name type="scientific">Rubus argutus</name>
    <name type="common">Southern blackberry</name>
    <dbReference type="NCBI Taxonomy" id="59490"/>
    <lineage>
        <taxon>Eukaryota</taxon>
        <taxon>Viridiplantae</taxon>
        <taxon>Streptophyta</taxon>
        <taxon>Embryophyta</taxon>
        <taxon>Tracheophyta</taxon>
        <taxon>Spermatophyta</taxon>
        <taxon>Magnoliopsida</taxon>
        <taxon>eudicotyledons</taxon>
        <taxon>Gunneridae</taxon>
        <taxon>Pentapetalae</taxon>
        <taxon>rosids</taxon>
        <taxon>fabids</taxon>
        <taxon>Rosales</taxon>
        <taxon>Rosaceae</taxon>
        <taxon>Rosoideae</taxon>
        <taxon>Rosoideae incertae sedis</taxon>
        <taxon>Rubus</taxon>
    </lineage>
</organism>
<accession>A0AAW1YPW3</accession>
<name>A0AAW1YPW3_RUBAR</name>
<dbReference type="AlphaFoldDB" id="A0AAW1YPW3"/>
<evidence type="ECO:0000313" key="1">
    <source>
        <dbReference type="EMBL" id="KAK9950554.1"/>
    </source>
</evidence>
<comment type="caution">
    <text evidence="1">The sequence shown here is derived from an EMBL/GenBank/DDBJ whole genome shotgun (WGS) entry which is preliminary data.</text>
</comment>